<evidence type="ECO:0000256" key="5">
    <source>
        <dbReference type="ARBA" id="ARBA00023136"/>
    </source>
</evidence>
<keyword evidence="2" id="KW-0813">Transport</keyword>
<evidence type="ECO:0000256" key="2">
    <source>
        <dbReference type="ARBA" id="ARBA00022448"/>
    </source>
</evidence>
<keyword evidence="3 6" id="KW-0812">Transmembrane</keyword>
<feature type="domain" description="Major facilitator superfamily (MFS) profile" evidence="7">
    <location>
        <begin position="1"/>
        <end position="247"/>
    </location>
</feature>
<dbReference type="InterPro" id="IPR011701">
    <property type="entry name" value="MFS"/>
</dbReference>
<dbReference type="Pfam" id="PF07690">
    <property type="entry name" value="MFS_1"/>
    <property type="match status" value="1"/>
</dbReference>
<sequence length="247" mass="27233">PAILSVREYFQCDISVITATIALYVFISGVAPLFWAPLSDRLGRKWTYIISIVLFGGFSAICAASTNVGMFFVFRLLQGIAASAPQAIGGGSIADMYDFEERGRMMSIFLLGVLVGPVLGPLVGGFIDEYLDWQWIFYLMAIIGAVIFLLNVFLLDESLYLPDHVPIVDESKSKLINWWMNFKFNPFVSLQMLTRVDVLLGSLPMAVLFGLFYIVVTTLQLSFKPVYGFTTGQVGLCYLAGGVGSII</sequence>
<comment type="caution">
    <text evidence="8">The sequence shown here is derived from an EMBL/GenBank/DDBJ whole genome shotgun (WGS) entry which is preliminary data.</text>
</comment>
<feature type="transmembrane region" description="Helical" evidence="6">
    <location>
        <begin position="133"/>
        <end position="154"/>
    </location>
</feature>
<feature type="non-terminal residue" evidence="8">
    <location>
        <position position="1"/>
    </location>
</feature>
<dbReference type="Gene3D" id="1.20.1720.10">
    <property type="entry name" value="Multidrug resistance protein D"/>
    <property type="match status" value="1"/>
</dbReference>
<dbReference type="PANTHER" id="PTHR23502:SF132">
    <property type="entry name" value="POLYAMINE TRANSPORTER 2-RELATED"/>
    <property type="match status" value="1"/>
</dbReference>
<feature type="transmembrane region" description="Helical" evidence="6">
    <location>
        <begin position="198"/>
        <end position="216"/>
    </location>
</feature>
<reference evidence="8 9" key="1">
    <citation type="submission" date="2016-07" db="EMBL/GenBank/DDBJ databases">
        <title>Pervasive Adenine N6-methylation of Active Genes in Fungi.</title>
        <authorList>
            <consortium name="DOE Joint Genome Institute"/>
            <person name="Mondo S.J."/>
            <person name="Dannebaum R.O."/>
            <person name="Kuo R.C."/>
            <person name="Labutti K."/>
            <person name="Haridas S."/>
            <person name="Kuo A."/>
            <person name="Salamov A."/>
            <person name="Ahrendt S.R."/>
            <person name="Lipzen A."/>
            <person name="Sullivan W."/>
            <person name="Andreopoulos W.B."/>
            <person name="Clum A."/>
            <person name="Lindquist E."/>
            <person name="Daum C."/>
            <person name="Ramamoorthy G.K."/>
            <person name="Gryganskyi A."/>
            <person name="Culley D."/>
            <person name="Magnuson J.K."/>
            <person name="James T.Y."/>
            <person name="O'Malley M.A."/>
            <person name="Stajich J.E."/>
            <person name="Spatafora J.W."/>
            <person name="Visel A."/>
            <person name="Grigoriev I.V."/>
        </authorList>
    </citation>
    <scope>NUCLEOTIDE SEQUENCE [LARGE SCALE GENOMIC DNA]</scope>
    <source>
        <strain evidence="8 9">NRRL 3301</strain>
    </source>
</reference>
<dbReference type="Proteomes" id="UP000242146">
    <property type="component" value="Unassembled WGS sequence"/>
</dbReference>
<dbReference type="SUPFAM" id="SSF103473">
    <property type="entry name" value="MFS general substrate transporter"/>
    <property type="match status" value="1"/>
</dbReference>
<evidence type="ECO:0000256" key="3">
    <source>
        <dbReference type="ARBA" id="ARBA00022692"/>
    </source>
</evidence>
<name>A0A1X2GNY3_9FUNG</name>
<evidence type="ECO:0000256" key="1">
    <source>
        <dbReference type="ARBA" id="ARBA00004141"/>
    </source>
</evidence>
<keyword evidence="4 6" id="KW-1133">Transmembrane helix</keyword>
<protein>
    <submittedName>
        <fullName evidence="8">MFS general substrate transporter</fullName>
    </submittedName>
</protein>
<feature type="non-terminal residue" evidence="8">
    <location>
        <position position="247"/>
    </location>
</feature>
<dbReference type="GO" id="GO:0005886">
    <property type="term" value="C:plasma membrane"/>
    <property type="evidence" value="ECO:0007669"/>
    <property type="project" value="TreeGrafter"/>
</dbReference>
<gene>
    <name evidence="8" type="ORF">DM01DRAFT_1275794</name>
</gene>
<dbReference type="AlphaFoldDB" id="A0A1X2GNY3"/>
<dbReference type="PANTHER" id="PTHR23502">
    <property type="entry name" value="MAJOR FACILITATOR SUPERFAMILY"/>
    <property type="match status" value="1"/>
</dbReference>
<organism evidence="8 9">
    <name type="scientific">Hesseltinella vesiculosa</name>
    <dbReference type="NCBI Taxonomy" id="101127"/>
    <lineage>
        <taxon>Eukaryota</taxon>
        <taxon>Fungi</taxon>
        <taxon>Fungi incertae sedis</taxon>
        <taxon>Mucoromycota</taxon>
        <taxon>Mucoromycotina</taxon>
        <taxon>Mucoromycetes</taxon>
        <taxon>Mucorales</taxon>
        <taxon>Cunninghamellaceae</taxon>
        <taxon>Hesseltinella</taxon>
    </lineage>
</organism>
<dbReference type="PROSITE" id="PS50850">
    <property type="entry name" value="MFS"/>
    <property type="match status" value="1"/>
</dbReference>
<feature type="transmembrane region" description="Helical" evidence="6">
    <location>
        <begin position="14"/>
        <end position="34"/>
    </location>
</feature>
<dbReference type="GO" id="GO:0022857">
    <property type="term" value="F:transmembrane transporter activity"/>
    <property type="evidence" value="ECO:0007669"/>
    <property type="project" value="InterPro"/>
</dbReference>
<dbReference type="InterPro" id="IPR020846">
    <property type="entry name" value="MFS_dom"/>
</dbReference>
<keyword evidence="5 6" id="KW-0472">Membrane</keyword>
<dbReference type="EMBL" id="MCGT01000007">
    <property type="protein sequence ID" value="ORX58142.1"/>
    <property type="molecule type" value="Genomic_DNA"/>
</dbReference>
<keyword evidence="9" id="KW-1185">Reference proteome</keyword>
<proteinExistence type="predicted"/>
<evidence type="ECO:0000259" key="7">
    <source>
        <dbReference type="PROSITE" id="PS50850"/>
    </source>
</evidence>
<accession>A0A1X2GNY3</accession>
<dbReference type="OrthoDB" id="2130629at2759"/>
<feature type="transmembrane region" description="Helical" evidence="6">
    <location>
        <begin position="46"/>
        <end position="66"/>
    </location>
</feature>
<feature type="transmembrane region" description="Helical" evidence="6">
    <location>
        <begin position="106"/>
        <end position="127"/>
    </location>
</feature>
<dbReference type="InterPro" id="IPR036259">
    <property type="entry name" value="MFS_trans_sf"/>
</dbReference>
<evidence type="ECO:0000313" key="8">
    <source>
        <dbReference type="EMBL" id="ORX58142.1"/>
    </source>
</evidence>
<dbReference type="STRING" id="101127.A0A1X2GNY3"/>
<evidence type="ECO:0000256" key="4">
    <source>
        <dbReference type="ARBA" id="ARBA00022989"/>
    </source>
</evidence>
<comment type="subcellular location">
    <subcellularLocation>
        <location evidence="1">Membrane</location>
        <topology evidence="1">Multi-pass membrane protein</topology>
    </subcellularLocation>
</comment>
<evidence type="ECO:0000313" key="9">
    <source>
        <dbReference type="Proteomes" id="UP000242146"/>
    </source>
</evidence>
<evidence type="ECO:0000256" key="6">
    <source>
        <dbReference type="SAM" id="Phobius"/>
    </source>
</evidence>